<evidence type="ECO:0000313" key="4">
    <source>
        <dbReference type="EMBL" id="MDY8110668.1"/>
    </source>
</evidence>
<protein>
    <submittedName>
        <fullName evidence="4">Aldehyde reductase</fullName>
    </submittedName>
</protein>
<dbReference type="Gene3D" id="3.40.50.720">
    <property type="entry name" value="NAD(P)-binding Rossmann-like Domain"/>
    <property type="match status" value="1"/>
</dbReference>
<dbReference type="EMBL" id="JAXLPB010000005">
    <property type="protein sequence ID" value="MDY8110668.1"/>
    <property type="molecule type" value="Genomic_DNA"/>
</dbReference>
<accession>A0ABU5I5J3</accession>
<dbReference type="CDD" id="cd05227">
    <property type="entry name" value="AR_SDR_e"/>
    <property type="match status" value="1"/>
</dbReference>
<dbReference type="PANTHER" id="PTHR10366:SF564">
    <property type="entry name" value="STEROL-4-ALPHA-CARBOXYLATE 3-DEHYDROGENASE, DECARBOXYLATING"/>
    <property type="match status" value="1"/>
</dbReference>
<dbReference type="InterPro" id="IPR001509">
    <property type="entry name" value="Epimerase_deHydtase"/>
</dbReference>
<name>A0ABU5I5J3_9HYPH</name>
<proteinExistence type="inferred from homology"/>
<comment type="caution">
    <text evidence="4">The sequence shown here is derived from an EMBL/GenBank/DDBJ whole genome shotgun (WGS) entry which is preliminary data.</text>
</comment>
<feature type="domain" description="NAD-dependent epimerase/dehydratase" evidence="3">
    <location>
        <begin position="6"/>
        <end position="239"/>
    </location>
</feature>
<sequence length="339" mass="36251">MTTDRVLLTGASGFVAKHICARLLKEGWRVRGTVRGSAKADAVRAAMSGQGHDPARLELVTADLTEDAGWRDAATGCRFVIHTASPFPKVQPKHRFGLVDIARGGTLRVLECAERAGVERVVLTSSVVAVYVGRAKRSQTVFGEADWTDVDGEGAYPYAVSKTLAERAAWAFADKHRLDLAVVNPGFVLGPMLDGVPGTSIDLIRTMLKGRLVAVPDAAFGIVDVRDVATAHVRAMTVPGAVGRRFLLSGGTRSLKEIGDTIGRNDPKVARRMPRFVLPDWLVQGAGALSGQVAPIVPELGRRKIFDSGPARDVLGLELRTADDAIASAARSVRERFDA</sequence>
<gene>
    <name evidence="4" type="ORF">U0C82_16115</name>
</gene>
<organism evidence="4 5">
    <name type="scientific">Fulvimarina uroteuthidis</name>
    <dbReference type="NCBI Taxonomy" id="3098149"/>
    <lineage>
        <taxon>Bacteria</taxon>
        <taxon>Pseudomonadati</taxon>
        <taxon>Pseudomonadota</taxon>
        <taxon>Alphaproteobacteria</taxon>
        <taxon>Hyphomicrobiales</taxon>
        <taxon>Aurantimonadaceae</taxon>
        <taxon>Fulvimarina</taxon>
    </lineage>
</organism>
<dbReference type="PANTHER" id="PTHR10366">
    <property type="entry name" value="NAD DEPENDENT EPIMERASE/DEHYDRATASE"/>
    <property type="match status" value="1"/>
</dbReference>
<dbReference type="SUPFAM" id="SSF51735">
    <property type="entry name" value="NAD(P)-binding Rossmann-fold domains"/>
    <property type="match status" value="1"/>
</dbReference>
<dbReference type="Pfam" id="PF01370">
    <property type="entry name" value="Epimerase"/>
    <property type="match status" value="1"/>
</dbReference>
<dbReference type="RefSeq" id="WP_322188434.1">
    <property type="nucleotide sequence ID" value="NZ_JAXLPB010000005.1"/>
</dbReference>
<comment type="similarity">
    <text evidence="2">Belongs to the NAD(P)-dependent epimerase/dehydratase family. Dihydroflavonol-4-reductase subfamily.</text>
</comment>
<keyword evidence="1" id="KW-0560">Oxidoreductase</keyword>
<evidence type="ECO:0000259" key="3">
    <source>
        <dbReference type="Pfam" id="PF01370"/>
    </source>
</evidence>
<evidence type="ECO:0000256" key="2">
    <source>
        <dbReference type="ARBA" id="ARBA00023445"/>
    </source>
</evidence>
<keyword evidence="5" id="KW-1185">Reference proteome</keyword>
<reference evidence="4 5" key="1">
    <citation type="submission" date="2023-12" db="EMBL/GenBank/DDBJ databases">
        <title>Description of Novel Strain Fulvimarina sp. 2208YS6-2-32 isolated from Uroteuthis (Photololigo) edulis.</title>
        <authorList>
            <person name="Park J.-S."/>
        </authorList>
    </citation>
    <scope>NUCLEOTIDE SEQUENCE [LARGE SCALE GENOMIC DNA]</scope>
    <source>
        <strain evidence="4 5">2208YS6-2-32</strain>
    </source>
</reference>
<dbReference type="InterPro" id="IPR050425">
    <property type="entry name" value="NAD(P)_dehydrat-like"/>
</dbReference>
<evidence type="ECO:0000256" key="1">
    <source>
        <dbReference type="ARBA" id="ARBA00023002"/>
    </source>
</evidence>
<dbReference type="Proteomes" id="UP001294412">
    <property type="component" value="Unassembled WGS sequence"/>
</dbReference>
<evidence type="ECO:0000313" key="5">
    <source>
        <dbReference type="Proteomes" id="UP001294412"/>
    </source>
</evidence>
<dbReference type="InterPro" id="IPR036291">
    <property type="entry name" value="NAD(P)-bd_dom_sf"/>
</dbReference>